<organism evidence="2 3">
    <name type="scientific">Magnetospirillum aberrantis SpK</name>
    <dbReference type="NCBI Taxonomy" id="908842"/>
    <lineage>
        <taxon>Bacteria</taxon>
        <taxon>Pseudomonadati</taxon>
        <taxon>Pseudomonadota</taxon>
        <taxon>Alphaproteobacteria</taxon>
        <taxon>Rhodospirillales</taxon>
        <taxon>Rhodospirillaceae</taxon>
        <taxon>Magnetospirillum</taxon>
    </lineage>
</organism>
<sequence>MAAREVLFEFRQIGAYVKVSAIDAATATEVSIVGDASAGTARLKQTALRKLEYVLAKQQPPGR</sequence>
<feature type="domain" description="DUF6898" evidence="1">
    <location>
        <begin position="4"/>
        <end position="58"/>
    </location>
</feature>
<keyword evidence="3" id="KW-1185">Reference proteome</keyword>
<protein>
    <recommendedName>
        <fullName evidence="1">DUF6898 domain-containing protein</fullName>
    </recommendedName>
</protein>
<evidence type="ECO:0000259" key="1">
    <source>
        <dbReference type="Pfam" id="PF21839"/>
    </source>
</evidence>
<dbReference type="RefSeq" id="WP_163675740.1">
    <property type="nucleotide sequence ID" value="NZ_JAAIYP010000027.1"/>
</dbReference>
<comment type="caution">
    <text evidence="2">The sequence shown here is derived from an EMBL/GenBank/DDBJ whole genome shotgun (WGS) entry which is preliminary data.</text>
</comment>
<dbReference type="Proteomes" id="UP000480684">
    <property type="component" value="Unassembled WGS sequence"/>
</dbReference>
<accession>A0A7C9UVF6</accession>
<evidence type="ECO:0000313" key="3">
    <source>
        <dbReference type="Proteomes" id="UP000480684"/>
    </source>
</evidence>
<gene>
    <name evidence="2" type="ORF">G4223_04720</name>
</gene>
<name>A0A7C9UVF6_9PROT</name>
<proteinExistence type="predicted"/>
<reference evidence="2 3" key="1">
    <citation type="submission" date="2020-02" db="EMBL/GenBank/DDBJ databases">
        <authorList>
            <person name="Dziuba M."/>
            <person name="Kuznetsov B."/>
            <person name="Mardanov A."/>
            <person name="Ravin N."/>
            <person name="Grouzdev D."/>
        </authorList>
    </citation>
    <scope>NUCLEOTIDE SEQUENCE [LARGE SCALE GENOMIC DNA]</scope>
    <source>
        <strain evidence="2 3">SpK</strain>
    </source>
</reference>
<dbReference type="EMBL" id="JAAIYP010000027">
    <property type="protein sequence ID" value="NFV79412.1"/>
    <property type="molecule type" value="Genomic_DNA"/>
</dbReference>
<dbReference type="Pfam" id="PF21839">
    <property type="entry name" value="DUF6898"/>
    <property type="match status" value="1"/>
</dbReference>
<dbReference type="AlphaFoldDB" id="A0A7C9UVF6"/>
<evidence type="ECO:0000313" key="2">
    <source>
        <dbReference type="EMBL" id="NFV79412.1"/>
    </source>
</evidence>
<dbReference type="InterPro" id="IPR054193">
    <property type="entry name" value="DUF6898"/>
</dbReference>